<gene>
    <name evidence="1" type="ORF">SISSUDRAFT_1050540</name>
</gene>
<evidence type="ECO:0000313" key="2">
    <source>
        <dbReference type="Proteomes" id="UP000076798"/>
    </source>
</evidence>
<reference evidence="1 2" key="1">
    <citation type="journal article" date="2016" name="Mol. Biol. Evol.">
        <title>Comparative Genomics of Early-Diverging Mushroom-Forming Fungi Provides Insights into the Origins of Lignocellulose Decay Capabilities.</title>
        <authorList>
            <person name="Nagy L.G."/>
            <person name="Riley R."/>
            <person name="Tritt A."/>
            <person name="Adam C."/>
            <person name="Daum C."/>
            <person name="Floudas D."/>
            <person name="Sun H."/>
            <person name="Yadav J.S."/>
            <person name="Pangilinan J."/>
            <person name="Larsson K.H."/>
            <person name="Matsuura K."/>
            <person name="Barry K."/>
            <person name="Labutti K."/>
            <person name="Kuo R."/>
            <person name="Ohm R.A."/>
            <person name="Bhattacharya S.S."/>
            <person name="Shirouzu T."/>
            <person name="Yoshinaga Y."/>
            <person name="Martin F.M."/>
            <person name="Grigoriev I.V."/>
            <person name="Hibbett D.S."/>
        </authorList>
    </citation>
    <scope>NUCLEOTIDE SEQUENCE [LARGE SCALE GENOMIC DNA]</scope>
    <source>
        <strain evidence="1 2">HHB10207 ss-3</strain>
    </source>
</reference>
<accession>A0A166B5D4</accession>
<dbReference type="EMBL" id="KV428120">
    <property type="protein sequence ID" value="KZT36015.1"/>
    <property type="molecule type" value="Genomic_DNA"/>
</dbReference>
<dbReference type="Proteomes" id="UP000076798">
    <property type="component" value="Unassembled WGS sequence"/>
</dbReference>
<organism evidence="1 2">
    <name type="scientific">Sistotremastrum suecicum HHB10207 ss-3</name>
    <dbReference type="NCBI Taxonomy" id="1314776"/>
    <lineage>
        <taxon>Eukaryota</taxon>
        <taxon>Fungi</taxon>
        <taxon>Dikarya</taxon>
        <taxon>Basidiomycota</taxon>
        <taxon>Agaricomycotina</taxon>
        <taxon>Agaricomycetes</taxon>
        <taxon>Sistotremastrales</taxon>
        <taxon>Sistotremastraceae</taxon>
        <taxon>Sistotremastrum</taxon>
    </lineage>
</organism>
<keyword evidence="2" id="KW-1185">Reference proteome</keyword>
<evidence type="ECO:0000313" key="1">
    <source>
        <dbReference type="EMBL" id="KZT36015.1"/>
    </source>
</evidence>
<protein>
    <submittedName>
        <fullName evidence="1">Uncharacterized protein</fullName>
    </submittedName>
</protein>
<name>A0A166B5D4_9AGAM</name>
<proteinExistence type="predicted"/>
<dbReference type="AlphaFoldDB" id="A0A166B5D4"/>
<sequence length="71" mass="7903">MNDTLGEILIGSGPQIQRRMKSVYGSSIPLVIRAFLPLRSTLHTQKIKSRSPSPSYILLASERKPSSSSYR</sequence>